<keyword evidence="3" id="KW-0326">Glycosidase</keyword>
<dbReference type="SUPFAM" id="SSF51445">
    <property type="entry name" value="(Trans)glycosidases"/>
    <property type="match status" value="2"/>
</dbReference>
<sequence length="697" mass="79480">YLCNIALASEFSYKDNMLFKIIHDNGFERGFNGIGGFPSGEISHEDGIYYDDFPDNFGWSSATSAYQIEGGWNADGKGLSIWDTRSHTPNIIHNNETGDVACDSYNKYKDDVKLLKDLGVKFYRFSIAWTRLMPDGTTDYINQRGINYYNNLIDALLADGITPMITLFHWDLPQNLMDNGGWLNETIKDRFKDYAKLCFEKFGDRPKIITVSGYDDGWFPPGHHSHGQEGYIAAHNLIKAHAEAYHVFKQTQNGKIGITISVGWPEPVHMYDPEDLEASERDTQFSCGWFAHPIFVDGDYSPIMKKLVSEKSYQQGFNVSRLPEFTDEEKTFINGTFDFFGLNFYSAGLVTSDYGTSEVPSYYNDKDTKGVDNPNYLGSGSSWLHVTPFGMRKILNWVKRTYNNVPVYVTESGVSDRNGTLMDYHRIHYYRTYINELLKAIKLDGCNVKGFTAWSLMDNFEWNTGYSERFGIHYINFTDPDRKRTPKGSAYWYRQLISENAFTKGYPGIGGRGTAPDYVGKTLKGIFPPDFVWDAGSWSNNSTVIEFENYARVCFSTFGDIVETWLSLDNANLYLRQFDSLDQFAIMSNLLLAHNSAFHIFKTEFRRQYGTFGLALLGEWHEPQNEFSTSDWEASETAMKNGIGRIAEPIFGNSPKKNELPDVRVYVTSTNFTNNVLSSNQSELTTLIQENVNEVLK</sequence>
<evidence type="ECO:0000313" key="5">
    <source>
        <dbReference type="EMBL" id="WAR02824.1"/>
    </source>
</evidence>
<dbReference type="Gene3D" id="3.20.20.80">
    <property type="entry name" value="Glycosidases"/>
    <property type="match status" value="2"/>
</dbReference>
<organism evidence="5 6">
    <name type="scientific">Mya arenaria</name>
    <name type="common">Soft-shell clam</name>
    <dbReference type="NCBI Taxonomy" id="6604"/>
    <lineage>
        <taxon>Eukaryota</taxon>
        <taxon>Metazoa</taxon>
        <taxon>Spiralia</taxon>
        <taxon>Lophotrochozoa</taxon>
        <taxon>Mollusca</taxon>
        <taxon>Bivalvia</taxon>
        <taxon>Autobranchia</taxon>
        <taxon>Heteroconchia</taxon>
        <taxon>Euheterodonta</taxon>
        <taxon>Imparidentia</taxon>
        <taxon>Neoheterodontei</taxon>
        <taxon>Myida</taxon>
        <taxon>Myoidea</taxon>
        <taxon>Myidae</taxon>
        <taxon>Mya</taxon>
    </lineage>
</organism>
<gene>
    <name evidence="5" type="ORF">MAR_009382</name>
</gene>
<dbReference type="InterPro" id="IPR001360">
    <property type="entry name" value="Glyco_hydro_1"/>
</dbReference>
<dbReference type="Pfam" id="PF00232">
    <property type="entry name" value="Glyco_hydro_1"/>
    <property type="match status" value="2"/>
</dbReference>
<evidence type="ECO:0000256" key="4">
    <source>
        <dbReference type="RuleBase" id="RU003690"/>
    </source>
</evidence>
<feature type="non-terminal residue" evidence="5">
    <location>
        <position position="1"/>
    </location>
</feature>
<evidence type="ECO:0000313" key="6">
    <source>
        <dbReference type="Proteomes" id="UP001164746"/>
    </source>
</evidence>
<dbReference type="PRINTS" id="PR00131">
    <property type="entry name" value="GLHYDRLASE1"/>
</dbReference>
<evidence type="ECO:0000256" key="1">
    <source>
        <dbReference type="ARBA" id="ARBA00010838"/>
    </source>
</evidence>
<keyword evidence="6" id="KW-1185">Reference proteome</keyword>
<feature type="non-terminal residue" evidence="5">
    <location>
        <position position="697"/>
    </location>
</feature>
<comment type="similarity">
    <text evidence="1 4">Belongs to the glycosyl hydrolase 1 family.</text>
</comment>
<dbReference type="EMBL" id="CP111015">
    <property type="protein sequence ID" value="WAR02824.1"/>
    <property type="molecule type" value="Genomic_DNA"/>
</dbReference>
<dbReference type="PANTHER" id="PTHR10353">
    <property type="entry name" value="GLYCOSYL HYDROLASE"/>
    <property type="match status" value="1"/>
</dbReference>
<dbReference type="PROSITE" id="PS00653">
    <property type="entry name" value="GLYCOSYL_HYDROL_F1_2"/>
    <property type="match status" value="1"/>
</dbReference>
<evidence type="ECO:0000256" key="2">
    <source>
        <dbReference type="ARBA" id="ARBA00022801"/>
    </source>
</evidence>
<dbReference type="Proteomes" id="UP001164746">
    <property type="component" value="Chromosome 4"/>
</dbReference>
<reference evidence="5" key="1">
    <citation type="submission" date="2022-11" db="EMBL/GenBank/DDBJ databases">
        <title>Centuries of genome instability and evolution in soft-shell clam transmissible cancer (bioRxiv).</title>
        <authorList>
            <person name="Hart S.F.M."/>
            <person name="Yonemitsu M.A."/>
            <person name="Giersch R.M."/>
            <person name="Beal B.F."/>
            <person name="Arriagada G."/>
            <person name="Davis B.W."/>
            <person name="Ostrander E.A."/>
            <person name="Goff S.P."/>
            <person name="Metzger M.J."/>
        </authorList>
    </citation>
    <scope>NUCLEOTIDE SEQUENCE</scope>
    <source>
        <strain evidence="5">MELC-2E11</strain>
        <tissue evidence="5">Siphon/mantle</tissue>
    </source>
</reference>
<dbReference type="PANTHER" id="PTHR10353:SF36">
    <property type="entry name" value="LP05116P"/>
    <property type="match status" value="1"/>
</dbReference>
<dbReference type="InterPro" id="IPR033132">
    <property type="entry name" value="GH_1_N_CS"/>
</dbReference>
<proteinExistence type="inferred from homology"/>
<keyword evidence="2" id="KW-0378">Hydrolase</keyword>
<accession>A0ABY7E321</accession>
<dbReference type="InterPro" id="IPR017853">
    <property type="entry name" value="GH"/>
</dbReference>
<name>A0ABY7E321_MYAAR</name>
<evidence type="ECO:0000256" key="3">
    <source>
        <dbReference type="ARBA" id="ARBA00023295"/>
    </source>
</evidence>
<protein>
    <submittedName>
        <fullName evidence="5">LPH-like protein</fullName>
    </submittedName>
</protein>